<feature type="transmembrane region" description="Helical" evidence="1">
    <location>
        <begin position="12"/>
        <end position="33"/>
    </location>
</feature>
<keyword evidence="1" id="KW-0472">Membrane</keyword>
<feature type="transmembrane region" description="Helical" evidence="1">
    <location>
        <begin position="94"/>
        <end position="113"/>
    </location>
</feature>
<protein>
    <submittedName>
        <fullName evidence="2">Uncharacterized protein</fullName>
    </submittedName>
</protein>
<feature type="transmembrane region" description="Helical" evidence="1">
    <location>
        <begin position="67"/>
        <end position="88"/>
    </location>
</feature>
<reference evidence="3" key="1">
    <citation type="submission" date="2016-04" db="EMBL/GenBank/DDBJ databases">
        <authorList>
            <person name="Chen S.-C."/>
            <person name="Lai M.-C."/>
        </authorList>
    </citation>
    <scope>NUCLEOTIDE SEQUENCE [LARGE SCALE GENOMIC DNA]</scope>
    <source>
        <strain evidence="3">AB14</strain>
    </source>
</reference>
<organism evidence="2 3">
    <name type="scientific">Natrinema saccharevitans</name>
    <dbReference type="NCBI Taxonomy" id="301967"/>
    <lineage>
        <taxon>Archaea</taxon>
        <taxon>Methanobacteriati</taxon>
        <taxon>Methanobacteriota</taxon>
        <taxon>Stenosarchaea group</taxon>
        <taxon>Halobacteria</taxon>
        <taxon>Halobacteriales</taxon>
        <taxon>Natrialbaceae</taxon>
        <taxon>Natrinema</taxon>
    </lineage>
</organism>
<dbReference type="Proteomes" id="UP000189370">
    <property type="component" value="Unassembled WGS sequence"/>
</dbReference>
<keyword evidence="1" id="KW-1133">Transmembrane helix</keyword>
<comment type="caution">
    <text evidence="2">The sequence shown here is derived from an EMBL/GenBank/DDBJ whole genome shotgun (WGS) entry which is preliminary data.</text>
</comment>
<evidence type="ECO:0000256" key="1">
    <source>
        <dbReference type="SAM" id="Phobius"/>
    </source>
</evidence>
<gene>
    <name evidence="2" type="ORF">A6E15_18185</name>
</gene>
<proteinExistence type="predicted"/>
<dbReference type="STRING" id="301967.A6E15_18185"/>
<sequence>MTAFSGLSRVRMLGRVAIGFSIGGFVTVLAGFVVPSLQTTALAGLASFGLLYHGVRKLMDSSRSRSDSFGTVGGVAVTAIVVTVLNPVSLFPEASSSVLGTGVFLTGFLLCIAV</sequence>
<keyword evidence="3" id="KW-1185">Reference proteome</keyword>
<evidence type="ECO:0000313" key="3">
    <source>
        <dbReference type="Proteomes" id="UP000189370"/>
    </source>
</evidence>
<name>A0A1S8AR88_9EURY</name>
<dbReference type="EMBL" id="LWLN01000002">
    <property type="protein sequence ID" value="OLZ39323.1"/>
    <property type="molecule type" value="Genomic_DNA"/>
</dbReference>
<feature type="transmembrane region" description="Helical" evidence="1">
    <location>
        <begin position="39"/>
        <end position="55"/>
    </location>
</feature>
<accession>A0A1S8AR88</accession>
<dbReference type="RefSeq" id="WP_076148637.1">
    <property type="nucleotide sequence ID" value="NZ_LWLN01000002.1"/>
</dbReference>
<evidence type="ECO:0000313" key="2">
    <source>
        <dbReference type="EMBL" id="OLZ39323.1"/>
    </source>
</evidence>
<dbReference type="AlphaFoldDB" id="A0A1S8AR88"/>
<keyword evidence="1" id="KW-0812">Transmembrane</keyword>